<dbReference type="GO" id="GO:0015483">
    <property type="term" value="F:long-chain fatty acid transporting porin activity"/>
    <property type="evidence" value="ECO:0007669"/>
    <property type="project" value="TreeGrafter"/>
</dbReference>
<gene>
    <name evidence="8" type="ORF">FHQ18_00560</name>
</gene>
<keyword evidence="9" id="KW-1185">Reference proteome</keyword>
<comment type="caution">
    <text evidence="8">The sequence shown here is derived from an EMBL/GenBank/DDBJ whole genome shotgun (WGS) entry which is preliminary data.</text>
</comment>
<protein>
    <submittedName>
        <fullName evidence="8">Transporter</fullName>
    </submittedName>
</protein>
<keyword evidence="6" id="KW-0472">Membrane</keyword>
<comment type="similarity">
    <text evidence="2">Belongs to the OmpP1/FadL family.</text>
</comment>
<evidence type="ECO:0000256" key="3">
    <source>
        <dbReference type="ARBA" id="ARBA00022452"/>
    </source>
</evidence>
<dbReference type="GO" id="GO:0009279">
    <property type="term" value="C:cell outer membrane"/>
    <property type="evidence" value="ECO:0007669"/>
    <property type="project" value="UniProtKB-SubCell"/>
</dbReference>
<name>A0A5A8F745_9BACT</name>
<keyword evidence="3" id="KW-1134">Transmembrane beta strand</keyword>
<dbReference type="Proteomes" id="UP000322876">
    <property type="component" value="Unassembled WGS sequence"/>
</dbReference>
<proteinExistence type="inferred from homology"/>
<evidence type="ECO:0000256" key="5">
    <source>
        <dbReference type="ARBA" id="ARBA00022729"/>
    </source>
</evidence>
<keyword evidence="5" id="KW-0732">Signal</keyword>
<dbReference type="OrthoDB" id="9809992at2"/>
<dbReference type="EMBL" id="VFJB01000001">
    <property type="protein sequence ID" value="KAA0259403.1"/>
    <property type="molecule type" value="Genomic_DNA"/>
</dbReference>
<dbReference type="Gene3D" id="2.40.160.60">
    <property type="entry name" value="Outer membrane protein transport protein (OMPP1/FadL/TodX)"/>
    <property type="match status" value="1"/>
</dbReference>
<evidence type="ECO:0000256" key="4">
    <source>
        <dbReference type="ARBA" id="ARBA00022692"/>
    </source>
</evidence>
<evidence type="ECO:0000256" key="6">
    <source>
        <dbReference type="ARBA" id="ARBA00023136"/>
    </source>
</evidence>
<evidence type="ECO:0000256" key="1">
    <source>
        <dbReference type="ARBA" id="ARBA00004571"/>
    </source>
</evidence>
<dbReference type="PANTHER" id="PTHR35093:SF8">
    <property type="entry name" value="OUTER MEMBRANE PROTEIN NMB0088-RELATED"/>
    <property type="match status" value="1"/>
</dbReference>
<dbReference type="Pfam" id="PF03349">
    <property type="entry name" value="Toluene_X"/>
    <property type="match status" value="1"/>
</dbReference>
<sequence>MRKNFSSKFSKVLIILLFPILLYANGFQINEQGAKALGMGGAFVAQANDPSAVYFNPAGITQLENMQISLGVSPIHPYATFKSDTTGKSTDAEDKTFYIPNFYATLKLSDKLATGLGVFSNFGLSTEWPDDWEGKYIVGGTNAEIVTLTINPNIAYKLTDKLSIAFGIDIQKMEITLENKIYTGAPIDASSKLKGYNWAMGWNAAIHYKITDNWNFGISYRSKIKHEIKDGTHDLYNLYNPLNGSYFDYQRTASADITLPDILYIGTSYKFGRFTFELDGQWTGWSSYDELKVEYEKDMLSTTFGDQIVKPKDWNDVWAIRFGVQYKVNKLLDLRAGIIRDFTPIPDETIDPLVPSGDRWLYALGFGLNFEKVTLDFAYNYLDDEGRDFNNEVGQPYNVIGKFTDVSAHIFGVNLTYKF</sequence>
<dbReference type="RefSeq" id="WP_149265224.1">
    <property type="nucleotide sequence ID" value="NZ_VFJB01000001.1"/>
</dbReference>
<evidence type="ECO:0000313" key="9">
    <source>
        <dbReference type="Proteomes" id="UP000322876"/>
    </source>
</evidence>
<evidence type="ECO:0000313" key="8">
    <source>
        <dbReference type="EMBL" id="KAA0259403.1"/>
    </source>
</evidence>
<dbReference type="PANTHER" id="PTHR35093">
    <property type="entry name" value="OUTER MEMBRANE PROTEIN NMB0088-RELATED"/>
    <property type="match status" value="1"/>
</dbReference>
<keyword evidence="4" id="KW-0812">Transmembrane</keyword>
<reference evidence="8 9" key="1">
    <citation type="submission" date="2019-06" db="EMBL/GenBank/DDBJ databases">
        <title>Genomic insights into carbon and energy metabolism of Deferribacter autotrophicus revealed new metabolic traits in the phylum Deferribacteres.</title>
        <authorList>
            <person name="Slobodkin A.I."/>
            <person name="Slobodkina G.B."/>
            <person name="Allioux M."/>
            <person name="Alain K."/>
            <person name="Jebbar M."/>
            <person name="Shadrin V."/>
            <person name="Kublanov I.V."/>
            <person name="Toshchakov S.V."/>
            <person name="Bonch-Osmolovskaya E.A."/>
        </authorList>
    </citation>
    <scope>NUCLEOTIDE SEQUENCE [LARGE SCALE GENOMIC DNA]</scope>
    <source>
        <strain evidence="8 9">SL50</strain>
    </source>
</reference>
<dbReference type="SUPFAM" id="SSF56935">
    <property type="entry name" value="Porins"/>
    <property type="match status" value="1"/>
</dbReference>
<evidence type="ECO:0000256" key="2">
    <source>
        <dbReference type="ARBA" id="ARBA00008163"/>
    </source>
</evidence>
<accession>A0A5A8F745</accession>
<organism evidence="8 9">
    <name type="scientific">Deferribacter autotrophicus</name>
    <dbReference type="NCBI Taxonomy" id="500465"/>
    <lineage>
        <taxon>Bacteria</taxon>
        <taxon>Pseudomonadati</taxon>
        <taxon>Deferribacterota</taxon>
        <taxon>Deferribacteres</taxon>
        <taxon>Deferribacterales</taxon>
        <taxon>Deferribacteraceae</taxon>
        <taxon>Deferribacter</taxon>
    </lineage>
</organism>
<keyword evidence="7" id="KW-0998">Cell outer membrane</keyword>
<evidence type="ECO:0000256" key="7">
    <source>
        <dbReference type="ARBA" id="ARBA00023237"/>
    </source>
</evidence>
<comment type="subcellular location">
    <subcellularLocation>
        <location evidence="1">Cell outer membrane</location>
        <topology evidence="1">Multi-pass membrane protein</topology>
    </subcellularLocation>
</comment>
<dbReference type="AlphaFoldDB" id="A0A5A8F745"/>
<dbReference type="InterPro" id="IPR005017">
    <property type="entry name" value="OMPP1/FadL/TodX"/>
</dbReference>